<keyword evidence="4" id="KW-1185">Reference proteome</keyword>
<feature type="transmembrane region" description="Helical" evidence="1">
    <location>
        <begin position="75"/>
        <end position="93"/>
    </location>
</feature>
<proteinExistence type="predicted"/>
<accession>A0ABQ1LSF7</accession>
<organism evidence="3 4">
    <name type="scientific">Belliella aquatica</name>
    <dbReference type="NCBI Taxonomy" id="1323734"/>
    <lineage>
        <taxon>Bacteria</taxon>
        <taxon>Pseudomonadati</taxon>
        <taxon>Bacteroidota</taxon>
        <taxon>Cytophagia</taxon>
        <taxon>Cytophagales</taxon>
        <taxon>Cyclobacteriaceae</taxon>
        <taxon>Belliella</taxon>
    </lineage>
</organism>
<evidence type="ECO:0000313" key="4">
    <source>
        <dbReference type="Proteomes" id="UP000635885"/>
    </source>
</evidence>
<feature type="chain" id="PRO_5045983107" evidence="2">
    <location>
        <begin position="25"/>
        <end position="160"/>
    </location>
</feature>
<dbReference type="EMBL" id="BMFD01000001">
    <property type="protein sequence ID" value="GGC28217.1"/>
    <property type="molecule type" value="Genomic_DNA"/>
</dbReference>
<evidence type="ECO:0000313" key="3">
    <source>
        <dbReference type="EMBL" id="GGC28217.1"/>
    </source>
</evidence>
<keyword evidence="2" id="KW-0732">Signal</keyword>
<name>A0ABQ1LSF7_9BACT</name>
<keyword evidence="1" id="KW-0472">Membrane</keyword>
<keyword evidence="1" id="KW-0812">Transmembrane</keyword>
<dbReference type="Proteomes" id="UP000635885">
    <property type="component" value="Unassembled WGS sequence"/>
</dbReference>
<reference evidence="4" key="1">
    <citation type="journal article" date="2019" name="Int. J. Syst. Evol. Microbiol.">
        <title>The Global Catalogue of Microorganisms (GCM) 10K type strain sequencing project: providing services to taxonomists for standard genome sequencing and annotation.</title>
        <authorList>
            <consortium name="The Broad Institute Genomics Platform"/>
            <consortium name="The Broad Institute Genome Sequencing Center for Infectious Disease"/>
            <person name="Wu L."/>
            <person name="Ma J."/>
        </authorList>
    </citation>
    <scope>NUCLEOTIDE SEQUENCE [LARGE SCALE GENOMIC DNA]</scope>
    <source>
        <strain evidence="4">CGMCC 1.12479</strain>
    </source>
</reference>
<evidence type="ECO:0000256" key="1">
    <source>
        <dbReference type="SAM" id="Phobius"/>
    </source>
</evidence>
<evidence type="ECO:0000256" key="2">
    <source>
        <dbReference type="SAM" id="SignalP"/>
    </source>
</evidence>
<sequence>MYMKKITLILFFLAFAFTSFGQQANTFIDTKNRLLSAPKYYQNETRLKNSEIKTLMELNSDTKQFLDKALRSQKIVLPLYVITTVGLISTFFISDSGTRDIVGLSATGLGITASIFEANYNLNVQRAVNLYNKNLFEGQKTSTRLDFKVDPLASGLVLTF</sequence>
<keyword evidence="1" id="KW-1133">Transmembrane helix</keyword>
<feature type="signal peptide" evidence="2">
    <location>
        <begin position="1"/>
        <end position="24"/>
    </location>
</feature>
<gene>
    <name evidence="3" type="ORF">GCM10010993_04040</name>
</gene>
<protein>
    <submittedName>
        <fullName evidence="3">Uncharacterized protein</fullName>
    </submittedName>
</protein>
<comment type="caution">
    <text evidence="3">The sequence shown here is derived from an EMBL/GenBank/DDBJ whole genome shotgun (WGS) entry which is preliminary data.</text>
</comment>